<dbReference type="RefSeq" id="WP_188769033.1">
    <property type="nucleotide sequence ID" value="NZ_BMKK01000010.1"/>
</dbReference>
<dbReference type="AlphaFoldDB" id="A0A916Z2N9"/>
<comment type="caution">
    <text evidence="3">The sequence shown here is derived from an EMBL/GenBank/DDBJ whole genome shotgun (WGS) entry which is preliminary data.</text>
</comment>
<reference evidence="3" key="2">
    <citation type="submission" date="2020-09" db="EMBL/GenBank/DDBJ databases">
        <authorList>
            <person name="Sun Q."/>
            <person name="Zhou Y."/>
        </authorList>
    </citation>
    <scope>NUCLEOTIDE SEQUENCE</scope>
    <source>
        <strain evidence="3">CGMCC 1.15958</strain>
    </source>
</reference>
<proteinExistence type="predicted"/>
<accession>A0A916Z2N9</accession>
<sequence length="602" mass="67889">MKIFLNNRPVSICRSVILLVAFCSQLTYGQSITLPFFDDFSQNKTSIPNPKLWINGGVSINNTFPINQPSVNVATFDSRNSAGIPYNFSNKFAYGSTDTLTSRSIDLSGLTAADSVYLSFYWEAKGLGELPDSDDSLVVSFLNDKNQWKTIWRQEGISKDVFTQKILAVNKTEYFHKNFQFRFETRGRQSGAFDMWHVDFVYLNKKRRLRDIYTQDIALKTFKNIYLKRYSAMPLRQYLVNPSAETNSSMEVLVSALQRNARLVNFTWTVSDTLSNNVFLNERGGNETVTTPNPPNKKNNVPVFSNFPQKRAVLKFTQKIAYEGTGTTIVPDSTNNIPDALLLSNDSLSIYTPLLDYYAYDDGTAETGADTDQSLGKVAVKFILSKADTINAVRFNFTPFFKDISGQFFLLQIMESANGKPAKVLHQQSVKVKYANDINGFIEYPLDLNIAVKDTFFVAWTKVNDDVIGVGVDKNTPQFADKIYYSLGNEWIQNTSLKGSLMVRPMMGFKANSAGQNGSPLANEEPNDKQFLVYPNPTTGLVSWNFPNIKSVSIFDASGKEVFYKETLDSQELNLTNLPESIYFLNFSDGKKNFIRKIVVVH</sequence>
<feature type="chain" id="PRO_5037940753" description="Secretion system C-terminal sorting domain-containing protein" evidence="1">
    <location>
        <begin position="30"/>
        <end position="602"/>
    </location>
</feature>
<evidence type="ECO:0000259" key="2">
    <source>
        <dbReference type="Pfam" id="PF18962"/>
    </source>
</evidence>
<dbReference type="Pfam" id="PF18962">
    <property type="entry name" value="Por_Secre_tail"/>
    <property type="match status" value="1"/>
</dbReference>
<evidence type="ECO:0000256" key="1">
    <source>
        <dbReference type="SAM" id="SignalP"/>
    </source>
</evidence>
<feature type="domain" description="Secretion system C-terminal sorting" evidence="2">
    <location>
        <begin position="533"/>
        <end position="600"/>
    </location>
</feature>
<evidence type="ECO:0000313" key="3">
    <source>
        <dbReference type="EMBL" id="GGD73203.1"/>
    </source>
</evidence>
<dbReference type="EMBL" id="BMKK01000010">
    <property type="protein sequence ID" value="GGD73203.1"/>
    <property type="molecule type" value="Genomic_DNA"/>
</dbReference>
<organism evidence="3 4">
    <name type="scientific">Emticicia aquatilis</name>
    <dbReference type="NCBI Taxonomy" id="1537369"/>
    <lineage>
        <taxon>Bacteria</taxon>
        <taxon>Pseudomonadati</taxon>
        <taxon>Bacteroidota</taxon>
        <taxon>Cytophagia</taxon>
        <taxon>Cytophagales</taxon>
        <taxon>Leadbetterellaceae</taxon>
        <taxon>Emticicia</taxon>
    </lineage>
</organism>
<protein>
    <recommendedName>
        <fullName evidence="2">Secretion system C-terminal sorting domain-containing protein</fullName>
    </recommendedName>
</protein>
<dbReference type="InterPro" id="IPR026444">
    <property type="entry name" value="Secre_tail"/>
</dbReference>
<dbReference type="Proteomes" id="UP000609064">
    <property type="component" value="Unassembled WGS sequence"/>
</dbReference>
<dbReference type="NCBIfam" id="TIGR04183">
    <property type="entry name" value="Por_Secre_tail"/>
    <property type="match status" value="1"/>
</dbReference>
<dbReference type="Gene3D" id="2.60.120.260">
    <property type="entry name" value="Galactose-binding domain-like"/>
    <property type="match status" value="1"/>
</dbReference>
<keyword evidence="1" id="KW-0732">Signal</keyword>
<name>A0A916Z2N9_9BACT</name>
<gene>
    <name evidence="3" type="ORF">GCM10011514_41620</name>
</gene>
<evidence type="ECO:0000313" key="4">
    <source>
        <dbReference type="Proteomes" id="UP000609064"/>
    </source>
</evidence>
<reference evidence="3" key="1">
    <citation type="journal article" date="2014" name="Int. J. Syst. Evol. Microbiol.">
        <title>Complete genome sequence of Corynebacterium casei LMG S-19264T (=DSM 44701T), isolated from a smear-ripened cheese.</title>
        <authorList>
            <consortium name="US DOE Joint Genome Institute (JGI-PGF)"/>
            <person name="Walter F."/>
            <person name="Albersmeier A."/>
            <person name="Kalinowski J."/>
            <person name="Ruckert C."/>
        </authorList>
    </citation>
    <scope>NUCLEOTIDE SEQUENCE</scope>
    <source>
        <strain evidence="3">CGMCC 1.15958</strain>
    </source>
</reference>
<feature type="signal peptide" evidence="1">
    <location>
        <begin position="1"/>
        <end position="29"/>
    </location>
</feature>
<keyword evidence="4" id="KW-1185">Reference proteome</keyword>